<proteinExistence type="predicted"/>
<feature type="transmembrane region" description="Helical" evidence="2">
    <location>
        <begin position="315"/>
        <end position="334"/>
    </location>
</feature>
<protein>
    <submittedName>
        <fullName evidence="4">Voltage-gated Ion Channel (VIC) Superfamily</fullName>
    </submittedName>
</protein>
<dbReference type="InterPro" id="IPR018488">
    <property type="entry name" value="cNMP-bd_CS"/>
</dbReference>
<dbReference type="GO" id="GO:0003254">
    <property type="term" value="P:regulation of membrane depolarization"/>
    <property type="evidence" value="ECO:0007669"/>
    <property type="project" value="TreeGrafter"/>
</dbReference>
<dbReference type="SMART" id="SM00100">
    <property type="entry name" value="cNMP"/>
    <property type="match status" value="1"/>
</dbReference>
<dbReference type="PANTHER" id="PTHR45689">
    <property type="entry name" value="I[[H]] CHANNEL, ISOFORM E"/>
    <property type="match status" value="1"/>
</dbReference>
<feature type="region of interest" description="Disordered" evidence="1">
    <location>
        <begin position="47"/>
        <end position="66"/>
    </location>
</feature>
<reference evidence="4 5" key="1">
    <citation type="journal article" date="2014" name="Genome Biol. Evol.">
        <title>The secreted proteins of Achlya hypogyna and Thraustotheca clavata identify the ancestral oomycete secretome and reveal gene acquisitions by horizontal gene transfer.</title>
        <authorList>
            <person name="Misner I."/>
            <person name="Blouin N."/>
            <person name="Leonard G."/>
            <person name="Richards T.A."/>
            <person name="Lane C.E."/>
        </authorList>
    </citation>
    <scope>NUCLEOTIDE SEQUENCE [LARGE SCALE GENOMIC DNA]</scope>
    <source>
        <strain evidence="4 5">ATCC 34112</strain>
    </source>
</reference>
<keyword evidence="2" id="KW-0472">Membrane</keyword>
<dbReference type="Gene3D" id="1.10.287.630">
    <property type="entry name" value="Helix hairpin bin"/>
    <property type="match status" value="1"/>
</dbReference>
<feature type="transmembrane region" description="Helical" evidence="2">
    <location>
        <begin position="346"/>
        <end position="368"/>
    </location>
</feature>
<sequence length="781" mass="90494">MLGPSAIAVDDKVVPDTMAETSPPPFLRKSLSTNEFNAITNFATLRRQESHRNSTSKVQPEIKPTKRSTMVQNFLRNVVKGTGTPTRTRTIQQSFGRTTLLCEMSWNRTRPRELQSQKSTRLTMNTSMTTLFAHISPRVVPFAPEPNTGDASFILPSEDVQASHRERSKSIKNIVANSVLEPLQLRRSRLLNKIVLAETHKKVLSQYPIRLKTRRRESHQALSFNYVPYLVYPTSTWYKFWRLILVIMTYYQLIAIPYFIAFEPTADPLYDSMGLTTNMCYFIDILIHFNTAVQLSDASFLTIRSHIASRYFGKWFIVDLVSTIPWDVIVYTIVASKDHECTFAGYFKFIRLLRMSRIWAVGGIIRYLRLPDEWKHWMLYSRYAHLLRLLSLLTLFGFLIHLLSCIWYGLVVQPFWVDEMTQRSGTQSLLDAYSLSAYYIVTTVTGQSNSLQTNSEYAFSCIVIILGSLWIAVVFGNVGDLIASYYKDADLFQQKMESLFPSMNLLHLPLDLQTRIVEYYQIMHTRHGTLNGKPYEFVNELSKNLTIEVGLFIRMSMITDNPMFERCSPDFVQELVMQLRFQVHLRDDFIVVRGDVGTEMYFIEHGKCEWTRPYIEASFERRRSTQRGSSENKIRHLGNGDYFGELALLMNVKHIATVKALEFVELCVLSREVFLSVTERHLEDKRAIESFIVEKYDPAVINSLLEIQTTASQDHQRAIVHYIERLGDRISNIQQTMTTWQIQLRLLESIRDRDELKVPVKETTPNLQADHTIHKQDIPLP</sequence>
<dbReference type="PANTHER" id="PTHR45689:SF5">
    <property type="entry name" value="I[[H]] CHANNEL, ISOFORM E"/>
    <property type="match status" value="1"/>
</dbReference>
<comment type="caution">
    <text evidence="4">The sequence shown here is derived from an EMBL/GenBank/DDBJ whole genome shotgun (WGS) entry which is preliminary data.</text>
</comment>
<evidence type="ECO:0000256" key="2">
    <source>
        <dbReference type="SAM" id="Phobius"/>
    </source>
</evidence>
<dbReference type="AlphaFoldDB" id="A0A1V9ZXQ2"/>
<gene>
    <name evidence="4" type="ORF">THRCLA_04938</name>
</gene>
<name>A0A1V9ZXQ2_9STRA</name>
<dbReference type="CDD" id="cd00038">
    <property type="entry name" value="CAP_ED"/>
    <property type="match status" value="1"/>
</dbReference>
<feature type="transmembrane region" description="Helical" evidence="2">
    <location>
        <begin position="389"/>
        <end position="410"/>
    </location>
</feature>
<dbReference type="Gene3D" id="1.10.287.70">
    <property type="match status" value="1"/>
</dbReference>
<feature type="transmembrane region" description="Helical" evidence="2">
    <location>
        <begin position="240"/>
        <end position="261"/>
    </location>
</feature>
<dbReference type="EMBL" id="JNBS01001088">
    <property type="protein sequence ID" value="OQS02721.1"/>
    <property type="molecule type" value="Genomic_DNA"/>
</dbReference>
<keyword evidence="5" id="KW-1185">Reference proteome</keyword>
<dbReference type="InterPro" id="IPR014710">
    <property type="entry name" value="RmlC-like_jellyroll"/>
</dbReference>
<feature type="transmembrane region" description="Helical" evidence="2">
    <location>
        <begin position="457"/>
        <end position="478"/>
    </location>
</feature>
<dbReference type="Gene3D" id="2.60.120.10">
    <property type="entry name" value="Jelly Rolls"/>
    <property type="match status" value="1"/>
</dbReference>
<evidence type="ECO:0000313" key="4">
    <source>
        <dbReference type="EMBL" id="OQS02721.1"/>
    </source>
</evidence>
<dbReference type="InterPro" id="IPR051413">
    <property type="entry name" value="K/Na_HCN_channel"/>
</dbReference>
<dbReference type="SUPFAM" id="SSF81324">
    <property type="entry name" value="Voltage-gated potassium channels"/>
    <property type="match status" value="1"/>
</dbReference>
<evidence type="ECO:0000259" key="3">
    <source>
        <dbReference type="PROSITE" id="PS50042"/>
    </source>
</evidence>
<keyword evidence="2" id="KW-0812">Transmembrane</keyword>
<dbReference type="OrthoDB" id="421226at2759"/>
<dbReference type="PROSITE" id="PS00888">
    <property type="entry name" value="CNMP_BINDING_1"/>
    <property type="match status" value="1"/>
</dbReference>
<organism evidence="4 5">
    <name type="scientific">Thraustotheca clavata</name>
    <dbReference type="NCBI Taxonomy" id="74557"/>
    <lineage>
        <taxon>Eukaryota</taxon>
        <taxon>Sar</taxon>
        <taxon>Stramenopiles</taxon>
        <taxon>Oomycota</taxon>
        <taxon>Saprolegniomycetes</taxon>
        <taxon>Saprolegniales</taxon>
        <taxon>Achlyaceae</taxon>
        <taxon>Thraustotheca</taxon>
    </lineage>
</organism>
<keyword evidence="2" id="KW-1133">Transmembrane helix</keyword>
<dbReference type="GO" id="GO:0098855">
    <property type="term" value="C:HCN channel complex"/>
    <property type="evidence" value="ECO:0007669"/>
    <property type="project" value="TreeGrafter"/>
</dbReference>
<evidence type="ECO:0000313" key="5">
    <source>
        <dbReference type="Proteomes" id="UP000243217"/>
    </source>
</evidence>
<dbReference type="PROSITE" id="PS50042">
    <property type="entry name" value="CNMP_BINDING_3"/>
    <property type="match status" value="1"/>
</dbReference>
<dbReference type="Pfam" id="PF00027">
    <property type="entry name" value="cNMP_binding"/>
    <property type="match status" value="1"/>
</dbReference>
<dbReference type="SUPFAM" id="SSF51206">
    <property type="entry name" value="cAMP-binding domain-like"/>
    <property type="match status" value="1"/>
</dbReference>
<dbReference type="GO" id="GO:0005249">
    <property type="term" value="F:voltage-gated potassium channel activity"/>
    <property type="evidence" value="ECO:0007669"/>
    <property type="project" value="TreeGrafter"/>
</dbReference>
<dbReference type="InterPro" id="IPR000595">
    <property type="entry name" value="cNMP-bd_dom"/>
</dbReference>
<accession>A0A1V9ZXQ2</accession>
<feature type="domain" description="Cyclic nucleotide-binding" evidence="3">
    <location>
        <begin position="563"/>
        <end position="695"/>
    </location>
</feature>
<dbReference type="Proteomes" id="UP000243217">
    <property type="component" value="Unassembled WGS sequence"/>
</dbReference>
<dbReference type="GO" id="GO:0035725">
    <property type="term" value="P:sodium ion transmembrane transport"/>
    <property type="evidence" value="ECO:0007669"/>
    <property type="project" value="TreeGrafter"/>
</dbReference>
<evidence type="ECO:0000256" key="1">
    <source>
        <dbReference type="SAM" id="MobiDB-lite"/>
    </source>
</evidence>
<dbReference type="InterPro" id="IPR018490">
    <property type="entry name" value="cNMP-bd_dom_sf"/>
</dbReference>